<keyword evidence="3" id="KW-1185">Reference proteome</keyword>
<accession>W6RMZ8</accession>
<dbReference type="Proteomes" id="UP000019443">
    <property type="component" value="Unassembled WGS sequence"/>
</dbReference>
<sequence length="217" mass="24241">MNLNAQSAVEFERQALEKLKSQYEEQGFVFFAHPGRDDVPAFLGSYRPDAIARKPGVNVIIEVRQRSNSAAERSLNEIRRLVEGQPGWQFVITYGGNDPQATVVIPAASAEAIRAQLDEARLLAQQGHRRVAFALGWFLLEAALHRLQSEEGKRPRAPGTVVETLAMLGYLTPETERQLRPLIALRNRIVHGDIQTEPSDEDMKAIFKALDEALSED</sequence>
<dbReference type="InterPro" id="IPR011335">
    <property type="entry name" value="Restrct_endonuc-II-like"/>
</dbReference>
<dbReference type="Pfam" id="PF18743">
    <property type="entry name" value="AHJR-like"/>
    <property type="match status" value="1"/>
</dbReference>
<dbReference type="SUPFAM" id="SSF52980">
    <property type="entry name" value="Restriction endonuclease-like"/>
    <property type="match status" value="1"/>
</dbReference>
<dbReference type="InterPro" id="IPR040902">
    <property type="entry name" value="AHJR-like"/>
</dbReference>
<keyword evidence="2" id="KW-0614">Plasmid</keyword>
<dbReference type="EMBL" id="CBYB010000033">
    <property type="protein sequence ID" value="CDM60298.1"/>
    <property type="molecule type" value="Genomic_DNA"/>
</dbReference>
<comment type="caution">
    <text evidence="2">The sequence shown here is derived from an EMBL/GenBank/DDBJ whole genome shotgun (WGS) entry which is preliminary data.</text>
</comment>
<evidence type="ECO:0000259" key="1">
    <source>
        <dbReference type="Pfam" id="PF18743"/>
    </source>
</evidence>
<protein>
    <recommendedName>
        <fullName evidence="1">REase AHJR-like domain-containing protein</fullName>
    </recommendedName>
</protein>
<dbReference type="InterPro" id="IPR037038">
    <property type="entry name" value="HepT-like_sf"/>
</dbReference>
<gene>
    <name evidence="2" type="ORF">LPU83_pLPU83b_0310</name>
</gene>
<evidence type="ECO:0000313" key="2">
    <source>
        <dbReference type="EMBL" id="CDM60298.1"/>
    </source>
</evidence>
<organism evidence="2 3">
    <name type="scientific">Rhizobium favelukesii</name>
    <dbReference type="NCBI Taxonomy" id="348824"/>
    <lineage>
        <taxon>Bacteria</taxon>
        <taxon>Pseudomonadati</taxon>
        <taxon>Pseudomonadota</taxon>
        <taxon>Alphaproteobacteria</taxon>
        <taxon>Hyphomicrobiales</taxon>
        <taxon>Rhizobiaceae</taxon>
        <taxon>Rhizobium/Agrobacterium group</taxon>
        <taxon>Rhizobium</taxon>
    </lineage>
</organism>
<dbReference type="RefSeq" id="WP_024318806.1">
    <property type="nucleotide sequence ID" value="NZ_ATTO01000117.1"/>
</dbReference>
<dbReference type="Gene3D" id="1.20.120.580">
    <property type="entry name" value="bsu32300-like"/>
    <property type="match status" value="1"/>
</dbReference>
<dbReference type="AlphaFoldDB" id="W6RMZ8"/>
<proteinExistence type="predicted"/>
<geneLocation type="plasmid" evidence="2">
    <name>pLPU83b</name>
</geneLocation>
<name>W6RMZ8_9HYPH</name>
<feature type="domain" description="REase AHJR-like" evidence="1">
    <location>
        <begin position="5"/>
        <end position="126"/>
    </location>
</feature>
<reference evidence="2" key="1">
    <citation type="submission" date="2013-11" db="EMBL/GenBank/DDBJ databases">
        <title>Draft genome sequence of the broad-host-range Rhizobium sp. LPU83 strain, a member of the low-genetic diversity Oregon-like Rhizobium sp. group.</title>
        <authorList>
            <person name="Wibberg D."/>
            <person name="Puehler A."/>
            <person name="Schlueter A."/>
        </authorList>
    </citation>
    <scope>NUCLEOTIDE SEQUENCE [LARGE SCALE GENOMIC DNA]</scope>
    <source>
        <strain evidence="2">LPU83</strain>
        <plasmid evidence="2">pLPU83b</plasmid>
    </source>
</reference>
<evidence type="ECO:0000313" key="3">
    <source>
        <dbReference type="Proteomes" id="UP000019443"/>
    </source>
</evidence>